<evidence type="ECO:0000259" key="9">
    <source>
        <dbReference type="PROSITE" id="PS50928"/>
    </source>
</evidence>
<evidence type="ECO:0000313" key="10">
    <source>
        <dbReference type="EMBL" id="SVB83403.1"/>
    </source>
</evidence>
<feature type="transmembrane region" description="Helical" evidence="8">
    <location>
        <begin position="395"/>
        <end position="418"/>
    </location>
</feature>
<evidence type="ECO:0000256" key="8">
    <source>
        <dbReference type="SAM" id="Phobius"/>
    </source>
</evidence>
<feature type="transmembrane region" description="Helical" evidence="8">
    <location>
        <begin position="354"/>
        <end position="375"/>
    </location>
</feature>
<keyword evidence="7 8" id="KW-0472">Membrane</keyword>
<evidence type="ECO:0000256" key="6">
    <source>
        <dbReference type="ARBA" id="ARBA00022989"/>
    </source>
</evidence>
<evidence type="ECO:0000256" key="5">
    <source>
        <dbReference type="ARBA" id="ARBA00022692"/>
    </source>
</evidence>
<evidence type="ECO:0000256" key="3">
    <source>
        <dbReference type="ARBA" id="ARBA00022448"/>
    </source>
</evidence>
<dbReference type="CDD" id="cd06261">
    <property type="entry name" value="TM_PBP2"/>
    <property type="match status" value="1"/>
</dbReference>
<reference evidence="10" key="1">
    <citation type="submission" date="2018-05" db="EMBL/GenBank/DDBJ databases">
        <authorList>
            <person name="Lanie J.A."/>
            <person name="Ng W.-L."/>
            <person name="Kazmierczak K.M."/>
            <person name="Andrzejewski T.M."/>
            <person name="Davidsen T.M."/>
            <person name="Wayne K.J."/>
            <person name="Tettelin H."/>
            <person name="Glass J.I."/>
            <person name="Rusch D."/>
            <person name="Podicherti R."/>
            <person name="Tsui H.-C.T."/>
            <person name="Winkler M.E."/>
        </authorList>
    </citation>
    <scope>NUCLEOTIDE SEQUENCE</scope>
</reference>
<evidence type="ECO:0000256" key="1">
    <source>
        <dbReference type="ARBA" id="ARBA00004651"/>
    </source>
</evidence>
<dbReference type="PANTHER" id="PTHR42929">
    <property type="entry name" value="INNER MEMBRANE ABC TRANSPORTER PERMEASE PROTEIN YDCU-RELATED-RELATED"/>
    <property type="match status" value="1"/>
</dbReference>
<evidence type="ECO:0000256" key="4">
    <source>
        <dbReference type="ARBA" id="ARBA00022475"/>
    </source>
</evidence>
<dbReference type="InterPro" id="IPR035906">
    <property type="entry name" value="MetI-like_sf"/>
</dbReference>
<dbReference type="GO" id="GO:0055085">
    <property type="term" value="P:transmembrane transport"/>
    <property type="evidence" value="ECO:0007669"/>
    <property type="project" value="InterPro"/>
</dbReference>
<dbReference type="Gene3D" id="1.10.3720.10">
    <property type="entry name" value="MetI-like"/>
    <property type="match status" value="1"/>
</dbReference>
<feature type="domain" description="ABC transmembrane type-1" evidence="9">
    <location>
        <begin position="210"/>
        <end position="418"/>
    </location>
</feature>
<comment type="similarity">
    <text evidence="2">Belongs to the binding-protein-dependent transport system permease family. CysTW subfamily.</text>
</comment>
<gene>
    <name evidence="10" type="ORF">METZ01_LOCUS236257</name>
</gene>
<keyword evidence="5 8" id="KW-0812">Transmembrane</keyword>
<dbReference type="Pfam" id="PF00528">
    <property type="entry name" value="BPD_transp_1"/>
    <property type="match status" value="1"/>
</dbReference>
<protein>
    <recommendedName>
        <fullName evidence="9">ABC transmembrane type-1 domain-containing protein</fullName>
    </recommendedName>
</protein>
<evidence type="ECO:0000256" key="7">
    <source>
        <dbReference type="ARBA" id="ARBA00023136"/>
    </source>
</evidence>
<dbReference type="SUPFAM" id="SSF161098">
    <property type="entry name" value="MetI-like"/>
    <property type="match status" value="1"/>
</dbReference>
<feature type="transmembrane region" description="Helical" evidence="8">
    <location>
        <begin position="297"/>
        <end position="317"/>
    </location>
</feature>
<feature type="transmembrane region" description="Helical" evidence="8">
    <location>
        <begin position="28"/>
        <end position="54"/>
    </location>
</feature>
<feature type="transmembrane region" description="Helical" evidence="8">
    <location>
        <begin position="242"/>
        <end position="260"/>
    </location>
</feature>
<sequence length="419" mass="47037">MAQATQPIMIDGVPLKEQLARAERRKKYIAFGMVLPLLLFIIVTFAIPILSMLFRGVDNPRMAMLVPNLTAAVQQWDATELPSEEVFEIAFHDLTAAKKAGHLGKIATHVNYSLSGGRSLILKTKRKFKKIKSGPYREAMIKSDKRWGKVHTWAVIKKVSSRYYSVEVFGRSFGMAPTARYLLNAMDLDYDDLGKVVEKPEEKQIYVTLFIRTLWISLLVTLLTLIIGYPIAYLISTTPPKISNLLIIMVLLPFWTSLLVRTTSWIVLLQTQGVLNDIMVWLGIVSEQGRIQMIFNLRGTLIAMTQILLPFMVLPMYSVMKTIPLYELRASQSLGANPFVTFFRIFWPRSIPGIGAGGLLVFVLSVGYYITPALVGGSKGQMISNQIAFHMKSSLNWGLAAAMGSIMLVAVLILYYLYD</sequence>
<dbReference type="PANTHER" id="PTHR42929:SF5">
    <property type="entry name" value="ABC TRANSPORTER PERMEASE PROTEIN"/>
    <property type="match status" value="1"/>
</dbReference>
<dbReference type="AlphaFoldDB" id="A0A382H9I6"/>
<organism evidence="10">
    <name type="scientific">marine metagenome</name>
    <dbReference type="NCBI Taxonomy" id="408172"/>
    <lineage>
        <taxon>unclassified sequences</taxon>
        <taxon>metagenomes</taxon>
        <taxon>ecological metagenomes</taxon>
    </lineage>
</organism>
<evidence type="ECO:0000256" key="2">
    <source>
        <dbReference type="ARBA" id="ARBA00007069"/>
    </source>
</evidence>
<dbReference type="GO" id="GO:0005886">
    <property type="term" value="C:plasma membrane"/>
    <property type="evidence" value="ECO:0007669"/>
    <property type="project" value="UniProtKB-SubCell"/>
</dbReference>
<feature type="transmembrane region" description="Helical" evidence="8">
    <location>
        <begin position="214"/>
        <end position="235"/>
    </location>
</feature>
<comment type="subcellular location">
    <subcellularLocation>
        <location evidence="1">Cell membrane</location>
        <topology evidence="1">Multi-pass membrane protein</topology>
    </subcellularLocation>
</comment>
<feature type="non-terminal residue" evidence="10">
    <location>
        <position position="419"/>
    </location>
</feature>
<dbReference type="EMBL" id="UINC01059703">
    <property type="protein sequence ID" value="SVB83403.1"/>
    <property type="molecule type" value="Genomic_DNA"/>
</dbReference>
<accession>A0A382H9I6</accession>
<proteinExistence type="inferred from homology"/>
<name>A0A382H9I6_9ZZZZ</name>
<keyword evidence="3" id="KW-0813">Transport</keyword>
<dbReference type="InterPro" id="IPR000515">
    <property type="entry name" value="MetI-like"/>
</dbReference>
<dbReference type="PROSITE" id="PS50928">
    <property type="entry name" value="ABC_TM1"/>
    <property type="match status" value="1"/>
</dbReference>
<keyword evidence="4" id="KW-1003">Cell membrane</keyword>
<keyword evidence="6 8" id="KW-1133">Transmembrane helix</keyword>